<sequence precursor="true">MERVVSKGERVRYRCIRSGTCCRSGPNVALTAFDICRIARFLNTEWRGLRGRFIYVVIADQIPIPVLRGISDRCVFLKTENSVPSCSIYPARPMRCRLFPFIPVSPSIRDKMYVSRICPGVGVGEESEPPWGDLEKFSDESTTHYKLLYEYIFNKGYEPLQALEAVIDEVCSRTAW</sequence>
<reference evidence="2" key="1">
    <citation type="submission" date="2010-11" db="EMBL/GenBank/DDBJ databases">
        <title>The complete genome of Desulfurococcus mucosus DSM 2162.</title>
        <authorList>
            <consortium name="US DOE Joint Genome Institute (JGI-PGF)"/>
            <person name="Lucas S."/>
            <person name="Copeland A."/>
            <person name="Lapidus A."/>
            <person name="Bruce D."/>
            <person name="Goodwin L."/>
            <person name="Pitluck S."/>
            <person name="Kyrpides N."/>
            <person name="Mavromatis K."/>
            <person name="Pagani I."/>
            <person name="Ivanova N."/>
            <person name="Ovchinnikova G."/>
            <person name="Chertkov O."/>
            <person name="Held B."/>
            <person name="Brettin T."/>
            <person name="Detter J.C."/>
            <person name="Tapia R."/>
            <person name="Han C."/>
            <person name="Land M."/>
            <person name="Hauser L."/>
            <person name="Markowitz V."/>
            <person name="Cheng J.-F."/>
            <person name="Hugenholtz P."/>
            <person name="Woyke T."/>
            <person name="Wu D."/>
            <person name="Wirth R."/>
            <person name="Bilek Y."/>
            <person name="Hader T."/>
            <person name="Klenk H.-P."/>
            <person name="Eisen J.A."/>
        </authorList>
    </citation>
    <scope>NUCLEOTIDE SEQUENCE [LARGE SCALE GENOMIC DNA]</scope>
    <source>
        <strain evidence="2">ATCC 35584 / DSM 2162 / JCM 9187 / O7/1</strain>
    </source>
</reference>
<proteinExistence type="predicted"/>
<dbReference type="STRING" id="765177.Desmu_0922"/>
<evidence type="ECO:0000313" key="2">
    <source>
        <dbReference type="Proteomes" id="UP000001068"/>
    </source>
</evidence>
<evidence type="ECO:0000313" key="1">
    <source>
        <dbReference type="EMBL" id="ADV65225.1"/>
    </source>
</evidence>
<dbReference type="RefSeq" id="WP_013562447.1">
    <property type="nucleotide sequence ID" value="NC_014961.1"/>
</dbReference>
<dbReference type="OrthoDB" id="36424at2157"/>
<dbReference type="InterPro" id="IPR005358">
    <property type="entry name" value="Puta_zinc/iron-chelating_dom"/>
</dbReference>
<dbReference type="GeneID" id="10153622"/>
<evidence type="ECO:0008006" key="3">
    <source>
        <dbReference type="Google" id="ProtNLM"/>
    </source>
</evidence>
<dbReference type="eggNOG" id="arCOG02579">
    <property type="taxonomic scope" value="Archaea"/>
</dbReference>
<dbReference type="Proteomes" id="UP000001068">
    <property type="component" value="Chromosome"/>
</dbReference>
<protein>
    <recommendedName>
        <fullName evidence="3">YkgJ family cysteine cluster protein</fullName>
    </recommendedName>
</protein>
<name>E8R9P9_DESM0</name>
<keyword evidence="2" id="KW-1185">Reference proteome</keyword>
<dbReference type="KEGG" id="dmu:Desmu_0922"/>
<organism evidence="1 2">
    <name type="scientific">Desulfurococcus mucosus (strain ATCC 35584 / DSM 2162 / JCM 9187 / O7/1)</name>
    <dbReference type="NCBI Taxonomy" id="765177"/>
    <lineage>
        <taxon>Archaea</taxon>
        <taxon>Thermoproteota</taxon>
        <taxon>Thermoprotei</taxon>
        <taxon>Desulfurococcales</taxon>
        <taxon>Desulfurococcaceae</taxon>
        <taxon>Desulfurococcus</taxon>
    </lineage>
</organism>
<reference evidence="1 2" key="2">
    <citation type="journal article" date="2011" name="Stand. Genomic Sci.">
        <title>Complete genome sequence of Desulfurococcus mucosus type strain (O7/1).</title>
        <authorList>
            <person name="Wirth R."/>
            <person name="Chertkov O."/>
            <person name="Held B."/>
            <person name="Lapidus A."/>
            <person name="Nolan M."/>
            <person name="Lucas S."/>
            <person name="Hammon N."/>
            <person name="Deshpande S."/>
            <person name="Cheng J.F."/>
            <person name="Tapia R."/>
            <person name="Han C."/>
            <person name="Goodwin L."/>
            <person name="Pitluck S."/>
            <person name="Liolios K."/>
            <person name="Ioanna P."/>
            <person name="Ivanova N."/>
            <person name="Mavromatis K."/>
            <person name="Mikhailova N."/>
            <person name="Pati A."/>
            <person name="Chen A."/>
            <person name="Palaniappan K."/>
            <person name="Land M."/>
            <person name="Hauser L."/>
            <person name="Chang Y.J."/>
            <person name="Jeffries C.D."/>
            <person name="Bilek Y."/>
            <person name="Hader T."/>
            <person name="Rohde M."/>
            <person name="Spring S."/>
            <person name="Sikorski J."/>
            <person name="Goker M."/>
            <person name="Woyke T."/>
            <person name="Bristow J."/>
            <person name="Eisen J.A."/>
            <person name="Markowitz V."/>
            <person name="Hugenholtz P."/>
            <person name="Kyrpides N.C."/>
            <person name="Klenk H.P."/>
        </authorList>
    </citation>
    <scope>NUCLEOTIDE SEQUENCE [LARGE SCALE GENOMIC DNA]</scope>
    <source>
        <strain evidence="2">ATCC 35584 / DSM 2162 / JCM 9187 / O7/1</strain>
    </source>
</reference>
<dbReference type="PANTHER" id="PTHR35866">
    <property type="entry name" value="PUTATIVE-RELATED"/>
    <property type="match status" value="1"/>
</dbReference>
<accession>E8R9P9</accession>
<gene>
    <name evidence="1" type="ordered locus">Desmu_0922</name>
</gene>
<dbReference type="EMBL" id="CP002363">
    <property type="protein sequence ID" value="ADV65225.1"/>
    <property type="molecule type" value="Genomic_DNA"/>
</dbReference>
<dbReference type="HOGENOM" id="CLU_1465075_0_0_2"/>
<dbReference type="AlphaFoldDB" id="E8R9P9"/>
<dbReference type="PANTHER" id="PTHR35866:SF2">
    <property type="entry name" value="YKGJ FAMILY CYSTEINE CLUSTER PROTEIN"/>
    <property type="match status" value="1"/>
</dbReference>
<dbReference type="Pfam" id="PF03692">
    <property type="entry name" value="CxxCxxCC"/>
    <property type="match status" value="1"/>
</dbReference>